<dbReference type="STRING" id="7897.ENSLACP00000010557"/>
<feature type="region of interest" description="Disordered" evidence="4">
    <location>
        <begin position="129"/>
        <end position="254"/>
    </location>
</feature>
<dbReference type="PANTHER" id="PTHR35084">
    <property type="entry name" value="TCF3 FUSION PARTNER"/>
    <property type="match status" value="1"/>
</dbReference>
<dbReference type="EMBL" id="AFYH01113293">
    <property type="status" value="NOT_ANNOTATED_CDS"/>
    <property type="molecule type" value="Genomic_DNA"/>
</dbReference>
<reference evidence="6" key="3">
    <citation type="submission" date="2025-09" db="UniProtKB">
        <authorList>
            <consortium name="Ensembl"/>
        </authorList>
    </citation>
    <scope>IDENTIFICATION</scope>
</reference>
<dbReference type="GeneID" id="102359705"/>
<dbReference type="InterPro" id="IPR056513">
    <property type="entry name" value="INO80F"/>
</dbReference>
<dbReference type="eggNOG" id="ENOG502RHUP">
    <property type="taxonomic scope" value="Eukaryota"/>
</dbReference>
<feature type="compositionally biased region" description="Polar residues" evidence="4">
    <location>
        <begin position="243"/>
        <end position="254"/>
    </location>
</feature>
<dbReference type="EMBL" id="AFYH01113294">
    <property type="status" value="NOT_ANNOTATED_CDS"/>
    <property type="molecule type" value="Genomic_DNA"/>
</dbReference>
<dbReference type="FunCoup" id="H3ALN6">
    <property type="interactions" value="1872"/>
</dbReference>
<dbReference type="KEGG" id="lcm:102359705"/>
<dbReference type="AlphaFoldDB" id="H3ALN6"/>
<accession>H3ALN6</accession>
<evidence type="ECO:0000256" key="4">
    <source>
        <dbReference type="SAM" id="MobiDB-lite"/>
    </source>
</evidence>
<proteinExistence type="predicted"/>
<organism evidence="6 7">
    <name type="scientific">Latimeria chalumnae</name>
    <name type="common">Coelacanth</name>
    <dbReference type="NCBI Taxonomy" id="7897"/>
    <lineage>
        <taxon>Eukaryota</taxon>
        <taxon>Metazoa</taxon>
        <taxon>Chordata</taxon>
        <taxon>Craniata</taxon>
        <taxon>Vertebrata</taxon>
        <taxon>Euteleostomi</taxon>
        <taxon>Coelacanthiformes</taxon>
        <taxon>Coelacanthidae</taxon>
        <taxon>Latimeria</taxon>
    </lineage>
</organism>
<dbReference type="GO" id="GO:0031011">
    <property type="term" value="C:Ino80 complex"/>
    <property type="evidence" value="ECO:0007669"/>
    <property type="project" value="TreeGrafter"/>
</dbReference>
<dbReference type="Bgee" id="ENSLACG00000009303">
    <property type="expression patterns" value="Expressed in pelvic fin and 6 other cell types or tissues"/>
</dbReference>
<feature type="coiled-coil region" evidence="3">
    <location>
        <begin position="74"/>
        <end position="101"/>
    </location>
</feature>
<dbReference type="PANTHER" id="PTHR35084:SF1">
    <property type="entry name" value="TCF3 FUSION PARTNER"/>
    <property type="match status" value="1"/>
</dbReference>
<keyword evidence="3" id="KW-0175">Coiled coil</keyword>
<dbReference type="CTD" id="29844"/>
<evidence type="ECO:0000256" key="2">
    <source>
        <dbReference type="ARBA" id="ARBA00023242"/>
    </source>
</evidence>
<keyword evidence="7" id="KW-1185">Reference proteome</keyword>
<protein>
    <submittedName>
        <fullName evidence="6">TCF3 fusion partner</fullName>
    </submittedName>
</protein>
<evidence type="ECO:0000256" key="3">
    <source>
        <dbReference type="SAM" id="Coils"/>
    </source>
</evidence>
<reference evidence="6" key="2">
    <citation type="submission" date="2025-08" db="UniProtKB">
        <authorList>
            <consortium name="Ensembl"/>
        </authorList>
    </citation>
    <scope>IDENTIFICATION</scope>
</reference>
<dbReference type="GO" id="GO:0097190">
    <property type="term" value="P:apoptotic signaling pathway"/>
    <property type="evidence" value="ECO:0007669"/>
    <property type="project" value="TreeGrafter"/>
</dbReference>
<sequence length="254" mass="28674">MAAVGFDDFSAPPGSELALPPLFGGNILESELDTEVEFVDSGLNEDDRRNEEEEAARRQREMYRRKYLALGRRCKEIEQVNERLLNRLHQVQKITRRLKKERRFLMRTLDRYGDEYRNAQLTMLLEDDGSRGTDVLTPRNGESEVAEGEGTAAHGRLGTGSSLEPQGSESPSVSEAHSGKKKKKHAKEESQSVVATPKKPSNTFFITGGEHATKVTLEGNPSDRSEQIWNRESPEEEKMCYSDYSSPQTCTEFE</sequence>
<reference evidence="7" key="1">
    <citation type="submission" date="2011-08" db="EMBL/GenBank/DDBJ databases">
        <title>The draft genome of Latimeria chalumnae.</title>
        <authorList>
            <person name="Di Palma F."/>
            <person name="Alfoldi J."/>
            <person name="Johnson J."/>
            <person name="Berlin A."/>
            <person name="Gnerre S."/>
            <person name="Jaffe D."/>
            <person name="MacCallum I."/>
            <person name="Young S."/>
            <person name="Walker B.J."/>
            <person name="Lander E."/>
            <person name="Lindblad-Toh K."/>
        </authorList>
    </citation>
    <scope>NUCLEOTIDE SEQUENCE [LARGE SCALE GENOMIC DNA]</scope>
    <source>
        <strain evidence="7">Wild caught</strain>
    </source>
</reference>
<evidence type="ECO:0000256" key="1">
    <source>
        <dbReference type="ARBA" id="ARBA00004123"/>
    </source>
</evidence>
<evidence type="ECO:0000313" key="7">
    <source>
        <dbReference type="Proteomes" id="UP000008672"/>
    </source>
</evidence>
<dbReference type="GeneTree" id="ENSGT00940000167238"/>
<keyword evidence="2" id="KW-0539">Nucleus</keyword>
<dbReference type="GO" id="GO:0043065">
    <property type="term" value="P:positive regulation of apoptotic process"/>
    <property type="evidence" value="ECO:0007669"/>
    <property type="project" value="TreeGrafter"/>
</dbReference>
<dbReference type="GO" id="GO:0003677">
    <property type="term" value="F:DNA binding"/>
    <property type="evidence" value="ECO:0007669"/>
    <property type="project" value="TreeGrafter"/>
</dbReference>
<feature type="compositionally biased region" description="Polar residues" evidence="4">
    <location>
        <begin position="159"/>
        <end position="173"/>
    </location>
</feature>
<dbReference type="HOGENOM" id="CLU_1093986_0_0_1"/>
<dbReference type="RefSeq" id="XP_006000684.1">
    <property type="nucleotide sequence ID" value="XM_006000622.3"/>
</dbReference>
<dbReference type="OrthoDB" id="10070927at2759"/>
<gene>
    <name evidence="6" type="primary">TFPT</name>
</gene>
<dbReference type="Pfam" id="PF24245">
    <property type="entry name" value="INO80F"/>
    <property type="match status" value="1"/>
</dbReference>
<dbReference type="EMBL" id="AFYH01113296">
    <property type="status" value="NOT_ANNOTATED_CDS"/>
    <property type="molecule type" value="Genomic_DNA"/>
</dbReference>
<dbReference type="Ensembl" id="ENSLACT00000010636.2">
    <property type="protein sequence ID" value="ENSLACP00000010557.2"/>
    <property type="gene ID" value="ENSLACG00000009303.2"/>
</dbReference>
<comment type="subcellular location">
    <subcellularLocation>
        <location evidence="1">Nucleus</location>
    </subcellularLocation>
</comment>
<dbReference type="InterPro" id="IPR033555">
    <property type="entry name" value="TFPT"/>
</dbReference>
<name>H3ALN6_LATCH</name>
<evidence type="ECO:0000259" key="5">
    <source>
        <dbReference type="Pfam" id="PF24245"/>
    </source>
</evidence>
<feature type="compositionally biased region" description="Polar residues" evidence="4">
    <location>
        <begin position="191"/>
        <end position="205"/>
    </location>
</feature>
<feature type="domain" description="INO80 complex subunit F" evidence="5">
    <location>
        <begin position="63"/>
        <end position="109"/>
    </location>
</feature>
<evidence type="ECO:0000313" key="6">
    <source>
        <dbReference type="Ensembl" id="ENSLACP00000010557.2"/>
    </source>
</evidence>
<dbReference type="EMBL" id="AFYH01113295">
    <property type="status" value="NOT_ANNOTATED_CDS"/>
    <property type="molecule type" value="Genomic_DNA"/>
</dbReference>
<dbReference type="Proteomes" id="UP000008672">
    <property type="component" value="Unassembled WGS sequence"/>
</dbReference>
<dbReference type="InParanoid" id="H3ALN6"/>